<dbReference type="Proteomes" id="UP000261288">
    <property type="component" value="Unassembled WGS sequence"/>
</dbReference>
<organism evidence="2 3">
    <name type="scientific">Bifidobacterium longum</name>
    <dbReference type="NCBI Taxonomy" id="216816"/>
    <lineage>
        <taxon>Bacteria</taxon>
        <taxon>Bacillati</taxon>
        <taxon>Actinomycetota</taxon>
        <taxon>Actinomycetes</taxon>
        <taxon>Bifidobacteriales</taxon>
        <taxon>Bifidobacteriaceae</taxon>
        <taxon>Bifidobacterium</taxon>
    </lineage>
</organism>
<gene>
    <name evidence="2" type="ORF">DXC63_03405</name>
</gene>
<accession>A0A396FW02</accession>
<feature type="region of interest" description="Disordered" evidence="1">
    <location>
        <begin position="70"/>
        <end position="89"/>
    </location>
</feature>
<protein>
    <recommendedName>
        <fullName evidence="4">Phage minor structural protein</fullName>
    </recommendedName>
</protein>
<evidence type="ECO:0008006" key="4">
    <source>
        <dbReference type="Google" id="ProtNLM"/>
    </source>
</evidence>
<name>A0A396FW02_BIFLN</name>
<sequence>MVDFITAIAGACGVAFGAAVQAVVAWLNNKATHEENSADMLHEAQTELKDTMADMNLLWEHNRALIDHIYRGAPPPPPNPPEGLFKHDN</sequence>
<evidence type="ECO:0000313" key="2">
    <source>
        <dbReference type="EMBL" id="RGL51089.1"/>
    </source>
</evidence>
<dbReference type="RefSeq" id="WP_019727759.1">
    <property type="nucleotide sequence ID" value="NZ_JAWWRR010000001.1"/>
</dbReference>
<reference evidence="2 3" key="1">
    <citation type="submission" date="2018-08" db="EMBL/GenBank/DDBJ databases">
        <title>A genome reference for cultivated species of the human gut microbiota.</title>
        <authorList>
            <person name="Zou Y."/>
            <person name="Xue W."/>
            <person name="Luo G."/>
        </authorList>
    </citation>
    <scope>NUCLEOTIDE SEQUENCE [LARGE SCALE GENOMIC DNA]</scope>
    <source>
        <strain evidence="2 3">TF06-45A</strain>
    </source>
</reference>
<comment type="caution">
    <text evidence="2">The sequence shown here is derived from an EMBL/GenBank/DDBJ whole genome shotgun (WGS) entry which is preliminary data.</text>
</comment>
<evidence type="ECO:0000313" key="3">
    <source>
        <dbReference type="Proteomes" id="UP000261288"/>
    </source>
</evidence>
<proteinExistence type="predicted"/>
<evidence type="ECO:0000256" key="1">
    <source>
        <dbReference type="SAM" id="MobiDB-lite"/>
    </source>
</evidence>
<dbReference type="AlphaFoldDB" id="A0A396FW02"/>
<dbReference type="EMBL" id="QSRZ01000003">
    <property type="protein sequence ID" value="RGL51089.1"/>
    <property type="molecule type" value="Genomic_DNA"/>
</dbReference>